<evidence type="ECO:0000256" key="3">
    <source>
        <dbReference type="ARBA" id="ARBA00022833"/>
    </source>
</evidence>
<evidence type="ECO:0000256" key="1">
    <source>
        <dbReference type="ARBA" id="ARBA00022723"/>
    </source>
</evidence>
<keyword evidence="3" id="KW-0862">Zinc</keyword>
<evidence type="ECO:0000313" key="7">
    <source>
        <dbReference type="EMBL" id="ETV93606.1"/>
    </source>
</evidence>
<evidence type="ECO:0008006" key="8">
    <source>
        <dbReference type="Google" id="ProtNLM"/>
    </source>
</evidence>
<feature type="domain" description="FYVE-type" evidence="5">
    <location>
        <begin position="272"/>
        <end position="332"/>
    </location>
</feature>
<sequence>MTSSLPPLLKQDRDRIATMALAAGHELIRYSHVRSSNECVEWTPLRRHGDVDLYQGATSPQKRVPTIGLFCGVTHVYASLDEVIALNNNHAPIDKSNHFSLVVVPLYTIAPELPPTPSPVEGLSIERLVVQYVRFNSILKHVIRRRDSFVLECDIAFDAGGGKRGWLRVNKSLELPQLHNFDGCMCSNVRMDLRPSGHVYTECGSSFPRMPGTTLRVTTMHHCDFGGHVPEWVVASALKQRCRDHVGRLDRYLREARLSHGPWVQVEHCVPMHSKRACFRCHKKFGLVTNTRAHCRKCGQVVCSNCIRTWTVQVHGATQAMPACSVCSVRSQSAVCTTSPACTMEYTDSYANRSISSYSRTDTFCSNKVGTPMESCLCFDICTPS</sequence>
<gene>
    <name evidence="7" type="ORF">H310_12400</name>
</gene>
<dbReference type="EMBL" id="KI913990">
    <property type="protein sequence ID" value="ETV93606.1"/>
    <property type="molecule type" value="Genomic_DNA"/>
</dbReference>
<evidence type="ECO:0000259" key="5">
    <source>
        <dbReference type="PROSITE" id="PS50178"/>
    </source>
</evidence>
<dbReference type="VEuPathDB" id="FungiDB:H310_12400"/>
<dbReference type="InterPro" id="IPR023393">
    <property type="entry name" value="START-like_dom_sf"/>
</dbReference>
<evidence type="ECO:0000259" key="6">
    <source>
        <dbReference type="PROSITE" id="PS50848"/>
    </source>
</evidence>
<dbReference type="AlphaFoldDB" id="A0A024TJ19"/>
<evidence type="ECO:0000256" key="2">
    <source>
        <dbReference type="ARBA" id="ARBA00022771"/>
    </source>
</evidence>
<keyword evidence="2 4" id="KW-0863">Zinc-finger</keyword>
<dbReference type="RefSeq" id="XP_008877647.1">
    <property type="nucleotide sequence ID" value="XM_008879425.1"/>
</dbReference>
<dbReference type="SUPFAM" id="SSF57903">
    <property type="entry name" value="FYVE/PHD zinc finger"/>
    <property type="match status" value="1"/>
</dbReference>
<evidence type="ECO:0000256" key="4">
    <source>
        <dbReference type="PROSITE-ProRule" id="PRU00091"/>
    </source>
</evidence>
<dbReference type="GO" id="GO:0008289">
    <property type="term" value="F:lipid binding"/>
    <property type="evidence" value="ECO:0007669"/>
    <property type="project" value="InterPro"/>
</dbReference>
<dbReference type="PROSITE" id="PS50848">
    <property type="entry name" value="START"/>
    <property type="match status" value="1"/>
</dbReference>
<accession>A0A024TJ19</accession>
<dbReference type="GO" id="GO:0008270">
    <property type="term" value="F:zinc ion binding"/>
    <property type="evidence" value="ECO:0007669"/>
    <property type="project" value="UniProtKB-KW"/>
</dbReference>
<dbReference type="OrthoDB" id="10384287at2759"/>
<dbReference type="Gene3D" id="3.30.530.20">
    <property type="match status" value="1"/>
</dbReference>
<feature type="domain" description="START" evidence="6">
    <location>
        <begin position="120"/>
        <end position="258"/>
    </location>
</feature>
<proteinExistence type="predicted"/>
<organism evidence="7">
    <name type="scientific">Aphanomyces invadans</name>
    <dbReference type="NCBI Taxonomy" id="157072"/>
    <lineage>
        <taxon>Eukaryota</taxon>
        <taxon>Sar</taxon>
        <taxon>Stramenopiles</taxon>
        <taxon>Oomycota</taxon>
        <taxon>Saprolegniomycetes</taxon>
        <taxon>Saprolegniales</taxon>
        <taxon>Verrucalvaceae</taxon>
        <taxon>Aphanomyces</taxon>
    </lineage>
</organism>
<dbReference type="InterPro" id="IPR013083">
    <property type="entry name" value="Znf_RING/FYVE/PHD"/>
</dbReference>
<keyword evidence="1" id="KW-0479">Metal-binding</keyword>
<dbReference type="Gene3D" id="3.30.40.10">
    <property type="entry name" value="Zinc/RING finger domain, C3HC4 (zinc finger)"/>
    <property type="match status" value="1"/>
</dbReference>
<reference evidence="7" key="1">
    <citation type="submission" date="2013-12" db="EMBL/GenBank/DDBJ databases">
        <title>The Genome Sequence of Aphanomyces invadans NJM9701.</title>
        <authorList>
            <consortium name="The Broad Institute Genomics Platform"/>
            <person name="Russ C."/>
            <person name="Tyler B."/>
            <person name="van West P."/>
            <person name="Dieguez-Uribeondo J."/>
            <person name="Young S.K."/>
            <person name="Zeng Q."/>
            <person name="Gargeya S."/>
            <person name="Fitzgerald M."/>
            <person name="Abouelleil A."/>
            <person name="Alvarado L."/>
            <person name="Chapman S.B."/>
            <person name="Gainer-Dewar J."/>
            <person name="Goldberg J."/>
            <person name="Griggs A."/>
            <person name="Gujja S."/>
            <person name="Hansen M."/>
            <person name="Howarth C."/>
            <person name="Imamovic A."/>
            <person name="Ireland A."/>
            <person name="Larimer J."/>
            <person name="McCowan C."/>
            <person name="Murphy C."/>
            <person name="Pearson M."/>
            <person name="Poon T.W."/>
            <person name="Priest M."/>
            <person name="Roberts A."/>
            <person name="Saif S."/>
            <person name="Shea T."/>
            <person name="Sykes S."/>
            <person name="Wortman J."/>
            <person name="Nusbaum C."/>
            <person name="Birren B."/>
        </authorList>
    </citation>
    <scope>NUCLEOTIDE SEQUENCE [LARGE SCALE GENOMIC DNA]</scope>
    <source>
        <strain evidence="7">NJM9701</strain>
    </source>
</reference>
<dbReference type="CDD" id="cd00065">
    <property type="entry name" value="FYVE_like_SF"/>
    <property type="match status" value="1"/>
</dbReference>
<dbReference type="SUPFAM" id="SSF55961">
    <property type="entry name" value="Bet v1-like"/>
    <property type="match status" value="1"/>
</dbReference>
<name>A0A024TJ19_9STRA</name>
<dbReference type="InterPro" id="IPR000306">
    <property type="entry name" value="Znf_FYVE"/>
</dbReference>
<dbReference type="PANTHER" id="PTHR13510">
    <property type="entry name" value="FYVE-FINGER-CONTAINING RAB5 EFFECTOR PROTEIN RABENOSYN-5-RELATED"/>
    <property type="match status" value="1"/>
</dbReference>
<dbReference type="Pfam" id="PF01363">
    <property type="entry name" value="FYVE"/>
    <property type="match status" value="1"/>
</dbReference>
<protein>
    <recommendedName>
        <fullName evidence="8">FYVE-type domain-containing protein</fullName>
    </recommendedName>
</protein>
<dbReference type="InterPro" id="IPR002913">
    <property type="entry name" value="START_lipid-bd_dom"/>
</dbReference>
<dbReference type="SMART" id="SM00064">
    <property type="entry name" value="FYVE"/>
    <property type="match status" value="1"/>
</dbReference>
<dbReference type="GeneID" id="20089450"/>
<dbReference type="InterPro" id="IPR011011">
    <property type="entry name" value="Znf_FYVE_PHD"/>
</dbReference>
<dbReference type="PANTHER" id="PTHR13510:SF44">
    <property type="entry name" value="RABENOSYN-5"/>
    <property type="match status" value="1"/>
</dbReference>
<dbReference type="PROSITE" id="PS50178">
    <property type="entry name" value="ZF_FYVE"/>
    <property type="match status" value="1"/>
</dbReference>
<dbReference type="InterPro" id="IPR052727">
    <property type="entry name" value="Rab4/Rab5_effector"/>
</dbReference>
<dbReference type="InterPro" id="IPR017455">
    <property type="entry name" value="Znf_FYVE-rel"/>
</dbReference>